<reference evidence="2" key="1">
    <citation type="submission" date="2016-11" db="UniProtKB">
        <authorList>
            <consortium name="WormBaseParasite"/>
        </authorList>
    </citation>
    <scope>IDENTIFICATION</scope>
    <source>
        <strain evidence="2">KR3021</strain>
    </source>
</reference>
<dbReference type="WBParaSite" id="RSKR_0001107900.1">
    <property type="protein sequence ID" value="RSKR_0001107900.1"/>
    <property type="gene ID" value="RSKR_0001107900"/>
</dbReference>
<name>A0AC35UFW4_9BILA</name>
<evidence type="ECO:0000313" key="1">
    <source>
        <dbReference type="Proteomes" id="UP000095286"/>
    </source>
</evidence>
<proteinExistence type="predicted"/>
<sequence>METMLLLLVLLTVTVQSSYMKQNLTSSFNILDIHLNVSSPQLIICGWLLLAAGAKIVFHLSKRLNTLVPDSASLIILGWIVGFILKLSNVDESYFVLDAYIFYFYLLVPIIFEAGFFIPNRAIIDNAGSIATFAVIGTLTNAALIGAFMYGFQCLGAFTMNFTINEIILFSSLISSVDPVAVIALFEKLDVNALLYVLIFGESLFNDGISVTLVYIFLKFHAMKTGCISSFDYIKAAIKFPINAFGGLIIGVFFGIIVSYVTKHSYKVKALNPVFIFVIPYMAFLTAEVFETSGILALVSCGMFMKQYISKNISVYPASAVKFFIKMLSHISESVIYMFLGMSAITYNHYWDTWFVILTIVSCLLFRVISTFALSFILNLFRINKISTINQVVMAYSGLRGSISFGICSSLPDTIPAKRMFMTACIAEIYFTIFIQGLTIRPLLKWLHVEGNATDNNTNKNIRRDSISNRSTMTISGTCLEEIKEAVDRQASSTKRWSKLKHRYLDPFLLRNDIVHDDSFNPNNNFHRNVMKNFFVCSRQGGIDMSVTDHDEGHSSGDLEKSKSSRKKDFSDGVKDFVRSNKIMPADDAISKQPKTGSVEALAKQEIDSILLKHLPTSQHHLSTDIIKCLMEKKILRNFDHECDIEDDFLLEMKKRSQHH</sequence>
<organism evidence="1 2">
    <name type="scientific">Rhabditophanes sp. KR3021</name>
    <dbReference type="NCBI Taxonomy" id="114890"/>
    <lineage>
        <taxon>Eukaryota</taxon>
        <taxon>Metazoa</taxon>
        <taxon>Ecdysozoa</taxon>
        <taxon>Nematoda</taxon>
        <taxon>Chromadorea</taxon>
        <taxon>Rhabditida</taxon>
        <taxon>Tylenchina</taxon>
        <taxon>Panagrolaimomorpha</taxon>
        <taxon>Strongyloidoidea</taxon>
        <taxon>Alloionematidae</taxon>
        <taxon>Rhabditophanes</taxon>
    </lineage>
</organism>
<dbReference type="Proteomes" id="UP000095286">
    <property type="component" value="Unplaced"/>
</dbReference>
<protein>
    <submittedName>
        <fullName evidence="2">Sodium/hydrogen exchanger</fullName>
    </submittedName>
</protein>
<evidence type="ECO:0000313" key="2">
    <source>
        <dbReference type="WBParaSite" id="RSKR_0001107900.1"/>
    </source>
</evidence>
<accession>A0AC35UFW4</accession>